<keyword evidence="3 5" id="KW-0687">Ribonucleoprotein</keyword>
<dbReference type="OrthoDB" id="9803201at2"/>
<protein>
    <recommendedName>
        <fullName evidence="4 5">Large ribosomal subunit protein uL4</fullName>
    </recommendedName>
</protein>
<dbReference type="Gene3D" id="3.40.1370.10">
    <property type="match status" value="1"/>
</dbReference>
<dbReference type="Proteomes" id="UP000028521">
    <property type="component" value="Unassembled WGS sequence"/>
</dbReference>
<evidence type="ECO:0000256" key="4">
    <source>
        <dbReference type="ARBA" id="ARBA00035244"/>
    </source>
</evidence>
<dbReference type="Pfam" id="PF00573">
    <property type="entry name" value="Ribosomal_L4"/>
    <property type="match status" value="1"/>
</dbReference>
<dbReference type="GO" id="GO:0019843">
    <property type="term" value="F:rRNA binding"/>
    <property type="evidence" value="ECO:0007669"/>
    <property type="project" value="UniProtKB-UniRule"/>
</dbReference>
<dbReference type="EMBL" id="JPFK01000007">
    <property type="protein sequence ID" value="KFB00467.1"/>
    <property type="molecule type" value="Genomic_DNA"/>
</dbReference>
<comment type="subunit">
    <text evidence="5">Part of the 50S ribosomal subunit.</text>
</comment>
<dbReference type="eggNOG" id="COG0088">
    <property type="taxonomic scope" value="Bacteria"/>
</dbReference>
<reference evidence="8" key="2">
    <citation type="submission" date="2014-07" db="EMBL/GenBank/DDBJ databases">
        <title>Genome sequence of Mangrovimonas yunxiaonensis.</title>
        <authorList>
            <person name="Li Y."/>
            <person name="Zheng T."/>
        </authorList>
    </citation>
    <scope>NUCLEOTIDE SEQUENCE [LARGE SCALE GENOMIC DNA]</scope>
    <source>
        <strain evidence="8">LY01</strain>
    </source>
</reference>
<dbReference type="HAMAP" id="MF_01328_B">
    <property type="entry name" value="Ribosomal_uL4_B"/>
    <property type="match status" value="1"/>
</dbReference>
<dbReference type="RefSeq" id="WP_036121767.1">
    <property type="nucleotide sequence ID" value="NZ_BMET01000001.1"/>
</dbReference>
<reference evidence="7 8" key="1">
    <citation type="journal article" date="2014" name="Genome Announc.">
        <title>Draft Genome Sequence of the Algicidal Bacterium Mangrovimonas yunxiaonensis Strain LY01.</title>
        <authorList>
            <person name="Li Y."/>
            <person name="Zhu H."/>
            <person name="Li C."/>
            <person name="Zhang H."/>
            <person name="Chen Z."/>
            <person name="Zheng W."/>
            <person name="Xu H."/>
            <person name="Zheng T."/>
        </authorList>
    </citation>
    <scope>NUCLEOTIDE SEQUENCE [LARGE SCALE GENOMIC DNA]</scope>
    <source>
        <strain evidence="7 8">LY01</strain>
    </source>
</reference>
<comment type="similarity">
    <text evidence="1 5">Belongs to the universal ribosomal protein uL4 family.</text>
</comment>
<dbReference type="InterPro" id="IPR013005">
    <property type="entry name" value="Ribosomal_uL4-like"/>
</dbReference>
<comment type="function">
    <text evidence="5">One of the primary rRNA binding proteins, this protein initially binds near the 5'-end of the 23S rRNA. It is important during the early stages of 50S assembly. It makes multiple contacts with different domains of the 23S rRNA in the assembled 50S subunit and ribosome.</text>
</comment>
<sequence>MKVAVLDINGKDTGRKVELSKDVFAIEPNNHAVYLDVKQYLANQRQGTHKAKERAEITGSTRKIKKQKGTGTARAGSIKSGVFKGGGRMFGPRPRNYGFKLNKSLKRLARKSALSMKANEKAITVLEDINFETPKTKEFKAVLKALNLEGKKSLFVLGASNNNVYLSSRNLQGHEVVNNSELSTYRIVNANQVVLFESSLEGIETNLSK</sequence>
<dbReference type="InterPro" id="IPR002136">
    <property type="entry name" value="Ribosomal_uL4"/>
</dbReference>
<keyword evidence="5" id="KW-0694">RNA-binding</keyword>
<feature type="region of interest" description="Disordered" evidence="6">
    <location>
        <begin position="45"/>
        <end position="77"/>
    </location>
</feature>
<dbReference type="GO" id="GO:0005840">
    <property type="term" value="C:ribosome"/>
    <property type="evidence" value="ECO:0007669"/>
    <property type="project" value="UniProtKB-KW"/>
</dbReference>
<evidence type="ECO:0000256" key="6">
    <source>
        <dbReference type="SAM" id="MobiDB-lite"/>
    </source>
</evidence>
<comment type="caution">
    <text evidence="7">The sequence shown here is derived from an EMBL/GenBank/DDBJ whole genome shotgun (WGS) entry which is preliminary data.</text>
</comment>
<keyword evidence="2 5" id="KW-0689">Ribosomal protein</keyword>
<evidence type="ECO:0000256" key="3">
    <source>
        <dbReference type="ARBA" id="ARBA00023274"/>
    </source>
</evidence>
<evidence type="ECO:0000313" key="7">
    <source>
        <dbReference type="EMBL" id="KFB00467.1"/>
    </source>
</evidence>
<keyword evidence="5" id="KW-0699">rRNA-binding</keyword>
<dbReference type="GO" id="GO:0003735">
    <property type="term" value="F:structural constituent of ribosome"/>
    <property type="evidence" value="ECO:0007669"/>
    <property type="project" value="InterPro"/>
</dbReference>
<dbReference type="STRING" id="1197477.IA57_08270"/>
<dbReference type="PANTHER" id="PTHR10746">
    <property type="entry name" value="50S RIBOSOMAL PROTEIN L4"/>
    <property type="match status" value="1"/>
</dbReference>
<name>A0A084TID1_9FLAO</name>
<gene>
    <name evidence="5" type="primary">rplD</name>
    <name evidence="7" type="ORF">IA57_08270</name>
</gene>
<dbReference type="AlphaFoldDB" id="A0A084TID1"/>
<keyword evidence="8" id="KW-1185">Reference proteome</keyword>
<dbReference type="NCBIfam" id="TIGR03953">
    <property type="entry name" value="rplD_bact"/>
    <property type="match status" value="1"/>
</dbReference>
<dbReference type="InterPro" id="IPR023574">
    <property type="entry name" value="Ribosomal_uL4_dom_sf"/>
</dbReference>
<evidence type="ECO:0000313" key="8">
    <source>
        <dbReference type="Proteomes" id="UP000028521"/>
    </source>
</evidence>
<evidence type="ECO:0000256" key="2">
    <source>
        <dbReference type="ARBA" id="ARBA00022980"/>
    </source>
</evidence>
<comment type="function">
    <text evidence="5">Forms part of the polypeptide exit tunnel.</text>
</comment>
<dbReference type="PANTHER" id="PTHR10746:SF6">
    <property type="entry name" value="LARGE RIBOSOMAL SUBUNIT PROTEIN UL4M"/>
    <property type="match status" value="1"/>
</dbReference>
<dbReference type="SUPFAM" id="SSF52166">
    <property type="entry name" value="Ribosomal protein L4"/>
    <property type="match status" value="1"/>
</dbReference>
<proteinExistence type="inferred from homology"/>
<accession>A0A084TID1</accession>
<dbReference type="GO" id="GO:1990904">
    <property type="term" value="C:ribonucleoprotein complex"/>
    <property type="evidence" value="ECO:0007669"/>
    <property type="project" value="UniProtKB-KW"/>
</dbReference>
<evidence type="ECO:0000256" key="5">
    <source>
        <dbReference type="HAMAP-Rule" id="MF_01328"/>
    </source>
</evidence>
<organism evidence="7 8">
    <name type="scientific">Mangrovimonas yunxiaonensis</name>
    <dbReference type="NCBI Taxonomy" id="1197477"/>
    <lineage>
        <taxon>Bacteria</taxon>
        <taxon>Pseudomonadati</taxon>
        <taxon>Bacteroidota</taxon>
        <taxon>Flavobacteriia</taxon>
        <taxon>Flavobacteriales</taxon>
        <taxon>Flavobacteriaceae</taxon>
        <taxon>Mangrovimonas</taxon>
    </lineage>
</organism>
<evidence type="ECO:0000256" key="1">
    <source>
        <dbReference type="ARBA" id="ARBA00010528"/>
    </source>
</evidence>
<dbReference type="GO" id="GO:0006412">
    <property type="term" value="P:translation"/>
    <property type="evidence" value="ECO:0007669"/>
    <property type="project" value="UniProtKB-UniRule"/>
</dbReference>